<reference evidence="5 6" key="1">
    <citation type="journal article" date="2014" name="Antonie Van Leeuwenhoek">
        <title>Hyphomonas beringensis sp. nov. and Hyphomonas chukchiensis sp. nov., isolated from surface seawater of the Bering Sea and Chukchi Sea.</title>
        <authorList>
            <person name="Li C."/>
            <person name="Lai Q."/>
            <person name="Li G."/>
            <person name="Dong C."/>
            <person name="Wang J."/>
            <person name="Liao Y."/>
            <person name="Shao Z."/>
        </authorList>
    </citation>
    <scope>NUCLEOTIDE SEQUENCE [LARGE SCALE GENOMIC DNA]</scope>
    <source>
        <strain evidence="5 6">PS728</strain>
    </source>
</reference>
<dbReference type="InterPro" id="IPR051011">
    <property type="entry name" value="Metal_resp_trans_reg"/>
</dbReference>
<dbReference type="GO" id="GO:0003677">
    <property type="term" value="F:DNA binding"/>
    <property type="evidence" value="ECO:0007669"/>
    <property type="project" value="UniProtKB-KW"/>
</dbReference>
<dbReference type="Proteomes" id="UP000027100">
    <property type="component" value="Unassembled WGS sequence"/>
</dbReference>
<dbReference type="NCBIfam" id="NF033788">
    <property type="entry name" value="HTH_metalloreg"/>
    <property type="match status" value="1"/>
</dbReference>
<dbReference type="InterPro" id="IPR001845">
    <property type="entry name" value="HTH_ArsR_DNA-bd_dom"/>
</dbReference>
<keyword evidence="3" id="KW-0804">Transcription</keyword>
<evidence type="ECO:0000313" key="6">
    <source>
        <dbReference type="Proteomes" id="UP000027100"/>
    </source>
</evidence>
<dbReference type="Pfam" id="PF01022">
    <property type="entry name" value="HTH_5"/>
    <property type="match status" value="1"/>
</dbReference>
<organism evidence="5 6">
    <name type="scientific">Hyphomonas polymorpha PS728</name>
    <dbReference type="NCBI Taxonomy" id="1280954"/>
    <lineage>
        <taxon>Bacteria</taxon>
        <taxon>Pseudomonadati</taxon>
        <taxon>Pseudomonadota</taxon>
        <taxon>Alphaproteobacteria</taxon>
        <taxon>Hyphomonadales</taxon>
        <taxon>Hyphomonadaceae</taxon>
        <taxon>Hyphomonas</taxon>
    </lineage>
</organism>
<dbReference type="SUPFAM" id="SSF46785">
    <property type="entry name" value="Winged helix' DNA-binding domain"/>
    <property type="match status" value="1"/>
</dbReference>
<dbReference type="PRINTS" id="PR00778">
    <property type="entry name" value="HTHARSR"/>
</dbReference>
<dbReference type="GO" id="GO:0003700">
    <property type="term" value="F:DNA-binding transcription factor activity"/>
    <property type="evidence" value="ECO:0007669"/>
    <property type="project" value="InterPro"/>
</dbReference>
<dbReference type="RefSeq" id="WP_051612246.1">
    <property type="nucleotide sequence ID" value="NZ_ARYM01000003.1"/>
</dbReference>
<dbReference type="InterPro" id="IPR036388">
    <property type="entry name" value="WH-like_DNA-bd_sf"/>
</dbReference>
<name>A0A062VC60_9PROT</name>
<dbReference type="EMBL" id="ARYM01000003">
    <property type="protein sequence ID" value="KDA00024.1"/>
    <property type="molecule type" value="Genomic_DNA"/>
</dbReference>
<dbReference type="STRING" id="1280954.HPO_03949"/>
<dbReference type="AlphaFoldDB" id="A0A062VC60"/>
<evidence type="ECO:0000259" key="4">
    <source>
        <dbReference type="PROSITE" id="PS50987"/>
    </source>
</evidence>
<dbReference type="SMART" id="SM00418">
    <property type="entry name" value="HTH_ARSR"/>
    <property type="match status" value="1"/>
</dbReference>
<dbReference type="CDD" id="cd00090">
    <property type="entry name" value="HTH_ARSR"/>
    <property type="match status" value="1"/>
</dbReference>
<evidence type="ECO:0000256" key="2">
    <source>
        <dbReference type="ARBA" id="ARBA00023125"/>
    </source>
</evidence>
<dbReference type="PANTHER" id="PTHR43132">
    <property type="entry name" value="ARSENICAL RESISTANCE OPERON REPRESSOR ARSR-RELATED"/>
    <property type="match status" value="1"/>
</dbReference>
<keyword evidence="2" id="KW-0238">DNA-binding</keyword>
<evidence type="ECO:0000256" key="1">
    <source>
        <dbReference type="ARBA" id="ARBA00023015"/>
    </source>
</evidence>
<protein>
    <submittedName>
        <fullName evidence="5">Putative transcriptional regulator NolR</fullName>
    </submittedName>
</protein>
<accession>A0A062VC60</accession>
<dbReference type="eggNOG" id="COG0640">
    <property type="taxonomic scope" value="Bacteria"/>
</dbReference>
<gene>
    <name evidence="5" type="ORF">HPO_03949</name>
</gene>
<dbReference type="PROSITE" id="PS50987">
    <property type="entry name" value="HTH_ARSR_2"/>
    <property type="match status" value="1"/>
</dbReference>
<dbReference type="Gene3D" id="1.10.10.10">
    <property type="entry name" value="Winged helix-like DNA-binding domain superfamily/Winged helix DNA-binding domain"/>
    <property type="match status" value="1"/>
</dbReference>
<comment type="caution">
    <text evidence="5">The sequence shown here is derived from an EMBL/GenBank/DDBJ whole genome shotgun (WGS) entry which is preliminary data.</text>
</comment>
<evidence type="ECO:0000256" key="3">
    <source>
        <dbReference type="ARBA" id="ARBA00023163"/>
    </source>
</evidence>
<dbReference type="PANTHER" id="PTHR43132:SF2">
    <property type="entry name" value="ARSENICAL RESISTANCE OPERON REPRESSOR ARSR-RELATED"/>
    <property type="match status" value="1"/>
</dbReference>
<keyword evidence="6" id="KW-1185">Reference proteome</keyword>
<keyword evidence="1" id="KW-0805">Transcription regulation</keyword>
<dbReference type="InterPro" id="IPR036390">
    <property type="entry name" value="WH_DNA-bd_sf"/>
</dbReference>
<feature type="domain" description="HTH arsR-type" evidence="4">
    <location>
        <begin position="14"/>
        <end position="108"/>
    </location>
</feature>
<proteinExistence type="predicted"/>
<evidence type="ECO:0000313" key="5">
    <source>
        <dbReference type="EMBL" id="KDA00024.1"/>
    </source>
</evidence>
<sequence length="108" mass="11696">MPLSRRKKDEALTIVSSRVQEAAEVMKAMASETRLKIMCALAGGELPVNQLAELTGQSQSAVSQHLAKLRAAGLVQSRRDAQTIYYRCRPGIAQDIIDTLCGFYGANG</sequence>
<dbReference type="PATRIC" id="fig|1280954.3.peg.802"/>
<dbReference type="InterPro" id="IPR011991">
    <property type="entry name" value="ArsR-like_HTH"/>
</dbReference>